<dbReference type="Proteomes" id="UP000253314">
    <property type="component" value="Unassembled WGS sequence"/>
</dbReference>
<keyword evidence="4" id="KW-1185">Reference proteome</keyword>
<dbReference type="PANTHER" id="PTHR34772">
    <property type="entry name" value="RNA-BINDING PROTEIN HFQ"/>
    <property type="match status" value="1"/>
</dbReference>
<evidence type="ECO:0000313" key="3">
    <source>
        <dbReference type="EMBL" id="RBW71143.1"/>
    </source>
</evidence>
<comment type="caution">
    <text evidence="3">The sequence shown here is derived from an EMBL/GenBank/DDBJ whole genome shotgun (WGS) entry which is preliminary data.</text>
</comment>
<dbReference type="GO" id="GO:0005829">
    <property type="term" value="C:cytosol"/>
    <property type="evidence" value="ECO:0007669"/>
    <property type="project" value="TreeGrafter"/>
</dbReference>
<dbReference type="Gene3D" id="2.30.30.100">
    <property type="match status" value="1"/>
</dbReference>
<dbReference type="GO" id="GO:0043487">
    <property type="term" value="P:regulation of RNA stability"/>
    <property type="evidence" value="ECO:0007669"/>
    <property type="project" value="TreeGrafter"/>
</dbReference>
<name>A0A366Y402_9BACI</name>
<accession>A0A366Y402</accession>
<keyword evidence="2" id="KW-0346">Stress response</keyword>
<dbReference type="EMBL" id="QOCW01000002">
    <property type="protein sequence ID" value="RBW71143.1"/>
    <property type="molecule type" value="Genomic_DNA"/>
</dbReference>
<dbReference type="Pfam" id="PF17209">
    <property type="entry name" value="Hfq"/>
    <property type="match status" value="1"/>
</dbReference>
<dbReference type="AlphaFoldDB" id="A0A366Y402"/>
<dbReference type="OrthoDB" id="2887318at2"/>
<dbReference type="InterPro" id="IPR010920">
    <property type="entry name" value="LSM_dom_sf"/>
</dbReference>
<sequence>MMKPINNEHQDKVLDKALSAKAVATVILKTGVQLKGKIEGHDRFCLILNSFGKQQLIYKHAVSTILI</sequence>
<dbReference type="NCBIfam" id="TIGR02383">
    <property type="entry name" value="Hfq"/>
    <property type="match status" value="1"/>
</dbReference>
<dbReference type="GO" id="GO:0006355">
    <property type="term" value="P:regulation of DNA-templated transcription"/>
    <property type="evidence" value="ECO:0007669"/>
    <property type="project" value="InterPro"/>
</dbReference>
<dbReference type="SUPFAM" id="SSF50182">
    <property type="entry name" value="Sm-like ribonucleoproteins"/>
    <property type="match status" value="1"/>
</dbReference>
<dbReference type="GO" id="GO:0003723">
    <property type="term" value="F:RNA binding"/>
    <property type="evidence" value="ECO:0007669"/>
    <property type="project" value="UniProtKB-KW"/>
</dbReference>
<dbReference type="GO" id="GO:0045974">
    <property type="term" value="P:regulation of translation, ncRNA-mediated"/>
    <property type="evidence" value="ECO:0007669"/>
    <property type="project" value="TreeGrafter"/>
</dbReference>
<reference evidence="3 4" key="1">
    <citation type="submission" date="2018-07" db="EMBL/GenBank/DDBJ databases">
        <title>Lottiidibacillus patelloidae gen. nov., sp. nov., isolated from the intestinal tract of a marine limpet and the reclassification of B. taeanensis BH030017T, B. algicola KMM 3737T and B. hwajinpoensis SW-72T as genus Lottiidibacillus.</title>
        <authorList>
            <person name="Liu R."/>
            <person name="Huang Z."/>
        </authorList>
    </citation>
    <scope>NUCLEOTIDE SEQUENCE [LARGE SCALE GENOMIC DNA]</scope>
    <source>
        <strain evidence="3 4">BH030017</strain>
    </source>
</reference>
<evidence type="ECO:0000256" key="2">
    <source>
        <dbReference type="ARBA" id="ARBA00023016"/>
    </source>
</evidence>
<organism evidence="3 4">
    <name type="scientific">Bacillus taeanensis</name>
    <dbReference type="NCBI Taxonomy" id="273032"/>
    <lineage>
        <taxon>Bacteria</taxon>
        <taxon>Bacillati</taxon>
        <taxon>Bacillota</taxon>
        <taxon>Bacilli</taxon>
        <taxon>Bacillales</taxon>
        <taxon>Bacillaceae</taxon>
        <taxon>Bacillus</taxon>
    </lineage>
</organism>
<keyword evidence="1" id="KW-0694">RNA-binding</keyword>
<evidence type="ECO:0000313" key="4">
    <source>
        <dbReference type="Proteomes" id="UP000253314"/>
    </source>
</evidence>
<protein>
    <submittedName>
        <fullName evidence="3">RNA chaperone Hfq</fullName>
    </submittedName>
</protein>
<dbReference type="CDD" id="cd01716">
    <property type="entry name" value="Hfq"/>
    <property type="match status" value="1"/>
</dbReference>
<evidence type="ECO:0000256" key="1">
    <source>
        <dbReference type="ARBA" id="ARBA00022884"/>
    </source>
</evidence>
<gene>
    <name evidence="3" type="primary">hfq</name>
    <name evidence="3" type="ORF">DS031_03960</name>
</gene>
<dbReference type="PANTHER" id="PTHR34772:SF1">
    <property type="entry name" value="RNA-BINDING PROTEIN HFQ"/>
    <property type="match status" value="1"/>
</dbReference>
<dbReference type="InterPro" id="IPR005001">
    <property type="entry name" value="Hfq"/>
</dbReference>
<proteinExistence type="predicted"/>